<dbReference type="Pfam" id="PF03450">
    <property type="entry name" value="CO_deh_flav_C"/>
    <property type="match status" value="1"/>
</dbReference>
<dbReference type="Gene3D" id="3.30.465.10">
    <property type="match status" value="1"/>
</dbReference>
<dbReference type="InterPro" id="IPR016166">
    <property type="entry name" value="FAD-bd_PCMH"/>
</dbReference>
<dbReference type="InterPro" id="IPR036318">
    <property type="entry name" value="FAD-bd_PCMH-like_sf"/>
</dbReference>
<dbReference type="InterPro" id="IPR002346">
    <property type="entry name" value="Mopterin_DH_FAD-bd"/>
</dbReference>
<dbReference type="EMBL" id="JAIWJX010000002">
    <property type="protein sequence ID" value="MCK6256529.1"/>
    <property type="molecule type" value="Genomic_DNA"/>
</dbReference>
<dbReference type="SUPFAM" id="SSF55447">
    <property type="entry name" value="CO dehydrogenase flavoprotein C-terminal domain-like"/>
    <property type="match status" value="1"/>
</dbReference>
<dbReference type="AlphaFoldDB" id="A0A9X1XFD0"/>
<proteinExistence type="predicted"/>
<dbReference type="SMART" id="SM01092">
    <property type="entry name" value="CO_deh_flav_C"/>
    <property type="match status" value="1"/>
</dbReference>
<organism evidence="5 6">
    <name type="scientific">Fictibacillus marinisediminis</name>
    <dbReference type="NCBI Taxonomy" id="2878389"/>
    <lineage>
        <taxon>Bacteria</taxon>
        <taxon>Bacillati</taxon>
        <taxon>Bacillota</taxon>
        <taxon>Bacilli</taxon>
        <taxon>Bacillales</taxon>
        <taxon>Fictibacillaceae</taxon>
        <taxon>Fictibacillus</taxon>
    </lineage>
</organism>
<name>A0A9X1XFD0_9BACL</name>
<evidence type="ECO:0000259" key="4">
    <source>
        <dbReference type="PROSITE" id="PS51387"/>
    </source>
</evidence>
<dbReference type="InterPro" id="IPR016169">
    <property type="entry name" value="FAD-bd_PCMH_sub2"/>
</dbReference>
<keyword evidence="3" id="KW-0560">Oxidoreductase</keyword>
<dbReference type="Proteomes" id="UP001139011">
    <property type="component" value="Unassembled WGS sequence"/>
</dbReference>
<dbReference type="InterPro" id="IPR036683">
    <property type="entry name" value="CO_DH_flav_C_dom_sf"/>
</dbReference>
<dbReference type="InterPro" id="IPR051312">
    <property type="entry name" value="Diverse_Substr_Oxidored"/>
</dbReference>
<dbReference type="RefSeq" id="WP_248252190.1">
    <property type="nucleotide sequence ID" value="NZ_JAIWJX010000002.1"/>
</dbReference>
<dbReference type="FunFam" id="3.30.465.10:FF:000017">
    <property type="entry name" value="Xanthine dehydrogenase, FAD binding subunit"/>
    <property type="match status" value="1"/>
</dbReference>
<dbReference type="Pfam" id="PF00941">
    <property type="entry name" value="FAD_binding_5"/>
    <property type="match status" value="1"/>
</dbReference>
<keyword evidence="1" id="KW-0285">Flavoprotein</keyword>
<dbReference type="PANTHER" id="PTHR42659:SF2">
    <property type="entry name" value="XANTHINE DEHYDROGENASE SUBUNIT C-RELATED"/>
    <property type="match status" value="1"/>
</dbReference>
<evidence type="ECO:0000256" key="1">
    <source>
        <dbReference type="ARBA" id="ARBA00022630"/>
    </source>
</evidence>
<dbReference type="InterPro" id="IPR016167">
    <property type="entry name" value="FAD-bd_PCMH_sub1"/>
</dbReference>
<dbReference type="GO" id="GO:0071949">
    <property type="term" value="F:FAD binding"/>
    <property type="evidence" value="ECO:0007669"/>
    <property type="project" value="InterPro"/>
</dbReference>
<reference evidence="5" key="1">
    <citation type="submission" date="2021-09" db="EMBL/GenBank/DDBJ databases">
        <title>Genome analysis of Fictibacillus sp. KIGAM418 isolated from marine sediment.</title>
        <authorList>
            <person name="Seo M.-J."/>
            <person name="Cho E.-S."/>
            <person name="Hwang C.Y."/>
        </authorList>
    </citation>
    <scope>NUCLEOTIDE SEQUENCE</scope>
    <source>
        <strain evidence="5">KIGAM418</strain>
    </source>
</reference>
<protein>
    <submittedName>
        <fullName evidence="5">Xanthine dehydrogenase family protein subunit M</fullName>
    </submittedName>
</protein>
<dbReference type="PROSITE" id="PS51387">
    <property type="entry name" value="FAD_PCMH"/>
    <property type="match status" value="1"/>
</dbReference>
<keyword evidence="2" id="KW-0274">FAD</keyword>
<dbReference type="GO" id="GO:0016491">
    <property type="term" value="F:oxidoreductase activity"/>
    <property type="evidence" value="ECO:0007669"/>
    <property type="project" value="UniProtKB-KW"/>
</dbReference>
<evidence type="ECO:0000313" key="6">
    <source>
        <dbReference type="Proteomes" id="UP001139011"/>
    </source>
</evidence>
<dbReference type="PANTHER" id="PTHR42659">
    <property type="entry name" value="XANTHINE DEHYDROGENASE SUBUNIT C-RELATED"/>
    <property type="match status" value="1"/>
</dbReference>
<dbReference type="SUPFAM" id="SSF56176">
    <property type="entry name" value="FAD-binding/transporter-associated domain-like"/>
    <property type="match status" value="1"/>
</dbReference>
<sequence>MFVSEIDMLSPRSLKECLYILENEKASLRLLAGGTDAVVRMKEGKWRPDCWVSLKHVEELRFITIQKDEIQIGPMTTHSEIIASPLLQAHADVLVQACQEIGAAQMQNMGTLGGNIATASPAGDTIPALYALGAVIELTSLSGKREMDVEDFFIGPGKTAANPNEIITKIAFNVRDKNDIGIFQKLGPRKAQSISIVNVAVTLSMKEGTNQCTGGRIAFGSAGPTAIRARKCEALLTLGALTNEMIANIGKVAWKEVMPISDIRASASYRRDMASALLERGLYRLMKRWAEDGKQSL</sequence>
<feature type="domain" description="FAD-binding PCMH-type" evidence="4">
    <location>
        <begin position="1"/>
        <end position="177"/>
    </location>
</feature>
<dbReference type="InterPro" id="IPR005107">
    <property type="entry name" value="CO_DH_flav_C"/>
</dbReference>
<gene>
    <name evidence="5" type="ORF">LCY76_07980</name>
</gene>
<keyword evidence="6" id="KW-1185">Reference proteome</keyword>
<comment type="caution">
    <text evidence="5">The sequence shown here is derived from an EMBL/GenBank/DDBJ whole genome shotgun (WGS) entry which is preliminary data.</text>
</comment>
<evidence type="ECO:0000256" key="3">
    <source>
        <dbReference type="ARBA" id="ARBA00023002"/>
    </source>
</evidence>
<dbReference type="Gene3D" id="3.30.390.50">
    <property type="entry name" value="CO dehydrogenase flavoprotein, C-terminal domain"/>
    <property type="match status" value="1"/>
</dbReference>
<evidence type="ECO:0000256" key="2">
    <source>
        <dbReference type="ARBA" id="ARBA00022827"/>
    </source>
</evidence>
<dbReference type="Gene3D" id="3.30.43.10">
    <property type="entry name" value="Uridine Diphospho-n-acetylenolpyruvylglucosamine Reductase, domain 2"/>
    <property type="match status" value="1"/>
</dbReference>
<evidence type="ECO:0000313" key="5">
    <source>
        <dbReference type="EMBL" id="MCK6256529.1"/>
    </source>
</evidence>
<accession>A0A9X1XFD0</accession>